<dbReference type="AlphaFoldDB" id="A0A7S3DXD6"/>
<dbReference type="EMBL" id="HBHT01036475">
    <property type="protein sequence ID" value="CAD9989677.1"/>
    <property type="molecule type" value="Transcribed_RNA"/>
</dbReference>
<sequence>MRVPPALTNSVTAASKAPVVPPEEEYSAVSPVDGYPLRLPALLAQPDDHLKLSTHQALLRQNIEAFEATPDDATIHARGRNRAILAGQVGIRCRHCKNLPVLQRQRGSTYFPNSLTGIYQAVLNMNTVHMQVGVCTEMPADLKNEFVNSMCTTKKHQSGAGKQFWAESGKRLGLVDTEEDGIRFIRNVPQGSKVLETITGFEKTKYTRADK</sequence>
<evidence type="ECO:0000313" key="1">
    <source>
        <dbReference type="EMBL" id="CAD9989677.1"/>
    </source>
</evidence>
<protein>
    <submittedName>
        <fullName evidence="1">Uncharacterized protein</fullName>
    </submittedName>
</protein>
<proteinExistence type="predicted"/>
<gene>
    <name evidence="1" type="ORF">APAL1065_LOCUS24499</name>
</gene>
<reference evidence="1" key="1">
    <citation type="submission" date="2021-01" db="EMBL/GenBank/DDBJ databases">
        <authorList>
            <person name="Corre E."/>
            <person name="Pelletier E."/>
            <person name="Niang G."/>
            <person name="Scheremetjew M."/>
            <person name="Finn R."/>
            <person name="Kale V."/>
            <person name="Holt S."/>
            <person name="Cochrane G."/>
            <person name="Meng A."/>
            <person name="Brown T."/>
            <person name="Cohen L."/>
        </authorList>
    </citation>
    <scope>NUCLEOTIDE SEQUENCE</scope>
    <source>
        <strain evidence="1">CCMP125</strain>
    </source>
</reference>
<name>A0A7S3DXD6_9STRA</name>
<accession>A0A7S3DXD6</accession>
<organism evidence="1">
    <name type="scientific">Entomoneis paludosa</name>
    <dbReference type="NCBI Taxonomy" id="265537"/>
    <lineage>
        <taxon>Eukaryota</taxon>
        <taxon>Sar</taxon>
        <taxon>Stramenopiles</taxon>
        <taxon>Ochrophyta</taxon>
        <taxon>Bacillariophyta</taxon>
        <taxon>Bacillariophyceae</taxon>
        <taxon>Bacillariophycidae</taxon>
        <taxon>Entomoneidaceae</taxon>
        <taxon>Entomoneis</taxon>
    </lineage>
</organism>